<proteinExistence type="predicted"/>
<feature type="transmembrane region" description="Helical" evidence="1">
    <location>
        <begin position="77"/>
        <end position="99"/>
    </location>
</feature>
<evidence type="ECO:0000313" key="2">
    <source>
        <dbReference type="EMBL" id="NYJ00948.1"/>
    </source>
</evidence>
<keyword evidence="1" id="KW-0472">Membrane</keyword>
<dbReference type="RefSeq" id="WP_179667478.1">
    <property type="nucleotide sequence ID" value="NZ_JACCFP010000001.1"/>
</dbReference>
<reference evidence="2 3" key="1">
    <citation type="submission" date="2020-07" db="EMBL/GenBank/DDBJ databases">
        <title>Sequencing the genomes of 1000 actinobacteria strains.</title>
        <authorList>
            <person name="Klenk H.-P."/>
        </authorList>
    </citation>
    <scope>NUCLEOTIDE SEQUENCE [LARGE SCALE GENOMIC DNA]</scope>
    <source>
        <strain evidence="2 3">DSM 103833</strain>
    </source>
</reference>
<keyword evidence="1" id="KW-0812">Transmembrane</keyword>
<organism evidence="2 3">
    <name type="scientific">Nocardioides thalensis</name>
    <dbReference type="NCBI Taxonomy" id="1914755"/>
    <lineage>
        <taxon>Bacteria</taxon>
        <taxon>Bacillati</taxon>
        <taxon>Actinomycetota</taxon>
        <taxon>Actinomycetes</taxon>
        <taxon>Propionibacteriales</taxon>
        <taxon>Nocardioidaceae</taxon>
        <taxon>Nocardioides</taxon>
    </lineage>
</organism>
<dbReference type="Proteomes" id="UP000530424">
    <property type="component" value="Unassembled WGS sequence"/>
</dbReference>
<sequence>MAAGGISSQGDDLAGLFDASPDPRVHTSAAAELGFLLGLFAALAAPFSVMHALALAASILGIAFGFVGLATTSRPNVAGGALTPLALLLAFTAVIVVGLRYFGVDTAFGDELLPTLGDWLQRLNAPFLPA</sequence>
<name>A0A853C2Y5_9ACTN</name>
<feature type="transmembrane region" description="Helical" evidence="1">
    <location>
        <begin position="52"/>
        <end position="71"/>
    </location>
</feature>
<comment type="caution">
    <text evidence="2">The sequence shown here is derived from an EMBL/GenBank/DDBJ whole genome shotgun (WGS) entry which is preliminary data.</text>
</comment>
<protein>
    <submittedName>
        <fullName evidence="2">Nitric oxide reductase large subunit</fullName>
    </submittedName>
</protein>
<evidence type="ECO:0000256" key="1">
    <source>
        <dbReference type="SAM" id="Phobius"/>
    </source>
</evidence>
<gene>
    <name evidence="2" type="ORF">HNR19_001646</name>
</gene>
<evidence type="ECO:0000313" key="3">
    <source>
        <dbReference type="Proteomes" id="UP000530424"/>
    </source>
</evidence>
<accession>A0A853C2Y5</accession>
<dbReference type="EMBL" id="JACCFP010000001">
    <property type="protein sequence ID" value="NYJ00948.1"/>
    <property type="molecule type" value="Genomic_DNA"/>
</dbReference>
<dbReference type="AlphaFoldDB" id="A0A853C2Y5"/>
<keyword evidence="3" id="KW-1185">Reference proteome</keyword>
<keyword evidence="1" id="KW-1133">Transmembrane helix</keyword>